<proteinExistence type="predicted"/>
<evidence type="ECO:0008006" key="3">
    <source>
        <dbReference type="Google" id="ProtNLM"/>
    </source>
</evidence>
<evidence type="ECO:0000313" key="1">
    <source>
        <dbReference type="EMBL" id="KAK7029351.1"/>
    </source>
</evidence>
<sequence>MEERHEALVGLYLNRSARHPLRVSLHEASDWACSEYEDEDEAIRVLGSTGWDVFCSVMSEIHRCTELDYNYVNDNLIGHVKPYVATRREFSVLSSFSDGIASPNISTNARWFWQSIKMAPRLTCLTVQESGKVEYIPDRLQSLKFCWPVDSVVISRLLSRATHLKTLYIGHHYQSSEPTHGSITLPGLQHLTLNETSSLSTRGAFLRELTVPALSSLEVNSEDQFSLHLFDPETADFSTLHAMLKQSSCSLQRLRLSIPTINLQSHSTIAFLQTMSDLTHLTLEYSVTSEWPSIIPDLCAPKMVPPSNDTSQASLRCLLPRLEKLSITEHSFKEPYGLAESVRNVESIITVLESEWDSSGQWSLVDLSLSFASEERTSHRRGVVFTKPLLPLDLANRVRKLKAKGLWRFTVTLPRVRSANP</sequence>
<dbReference type="EMBL" id="JAYKXP010000084">
    <property type="protein sequence ID" value="KAK7029351.1"/>
    <property type="molecule type" value="Genomic_DNA"/>
</dbReference>
<comment type="caution">
    <text evidence="1">The sequence shown here is derived from an EMBL/GenBank/DDBJ whole genome shotgun (WGS) entry which is preliminary data.</text>
</comment>
<protein>
    <recommendedName>
        <fullName evidence="3">F-box domain-containing protein</fullName>
    </recommendedName>
</protein>
<name>A0AAW0BRU9_9AGAR</name>
<organism evidence="1 2">
    <name type="scientific">Paramarasmius palmivorus</name>
    <dbReference type="NCBI Taxonomy" id="297713"/>
    <lineage>
        <taxon>Eukaryota</taxon>
        <taxon>Fungi</taxon>
        <taxon>Dikarya</taxon>
        <taxon>Basidiomycota</taxon>
        <taxon>Agaricomycotina</taxon>
        <taxon>Agaricomycetes</taxon>
        <taxon>Agaricomycetidae</taxon>
        <taxon>Agaricales</taxon>
        <taxon>Marasmiineae</taxon>
        <taxon>Marasmiaceae</taxon>
        <taxon>Paramarasmius</taxon>
    </lineage>
</organism>
<gene>
    <name evidence="1" type="ORF">VNI00_014605</name>
</gene>
<dbReference type="SUPFAM" id="SSF52047">
    <property type="entry name" value="RNI-like"/>
    <property type="match status" value="1"/>
</dbReference>
<reference evidence="1 2" key="1">
    <citation type="submission" date="2024-01" db="EMBL/GenBank/DDBJ databases">
        <title>A draft genome for a cacao thread blight-causing isolate of Paramarasmius palmivorus.</title>
        <authorList>
            <person name="Baruah I.K."/>
            <person name="Bukari Y."/>
            <person name="Amoako-Attah I."/>
            <person name="Meinhardt L.W."/>
            <person name="Bailey B.A."/>
            <person name="Cohen S.P."/>
        </authorList>
    </citation>
    <scope>NUCLEOTIDE SEQUENCE [LARGE SCALE GENOMIC DNA]</scope>
    <source>
        <strain evidence="1 2">GH-12</strain>
    </source>
</reference>
<dbReference type="Proteomes" id="UP001383192">
    <property type="component" value="Unassembled WGS sequence"/>
</dbReference>
<keyword evidence="2" id="KW-1185">Reference proteome</keyword>
<dbReference type="Gene3D" id="3.80.10.10">
    <property type="entry name" value="Ribonuclease Inhibitor"/>
    <property type="match status" value="1"/>
</dbReference>
<dbReference type="InterPro" id="IPR032675">
    <property type="entry name" value="LRR_dom_sf"/>
</dbReference>
<evidence type="ECO:0000313" key="2">
    <source>
        <dbReference type="Proteomes" id="UP001383192"/>
    </source>
</evidence>
<accession>A0AAW0BRU9</accession>
<dbReference type="AlphaFoldDB" id="A0AAW0BRU9"/>